<feature type="compositionally biased region" description="Basic and acidic residues" evidence="1">
    <location>
        <begin position="497"/>
        <end position="516"/>
    </location>
</feature>
<proteinExistence type="predicted"/>
<feature type="region of interest" description="Disordered" evidence="1">
    <location>
        <begin position="492"/>
        <end position="577"/>
    </location>
</feature>
<evidence type="ECO:0000313" key="3">
    <source>
        <dbReference type="Proteomes" id="UP000242457"/>
    </source>
</evidence>
<feature type="region of interest" description="Disordered" evidence="1">
    <location>
        <begin position="244"/>
        <end position="280"/>
    </location>
</feature>
<feature type="region of interest" description="Disordered" evidence="1">
    <location>
        <begin position="299"/>
        <end position="405"/>
    </location>
</feature>
<evidence type="ECO:0000313" key="2">
    <source>
        <dbReference type="EMBL" id="PBC31107.1"/>
    </source>
</evidence>
<feature type="compositionally biased region" description="Basic and acidic residues" evidence="1">
    <location>
        <begin position="417"/>
        <end position="427"/>
    </location>
</feature>
<feature type="compositionally biased region" description="Basic and acidic residues" evidence="1">
    <location>
        <begin position="132"/>
        <end position="145"/>
    </location>
</feature>
<sequence length="881" mass="98778">MEEETRWMLSRRTNRVRTPPSQRQDSVIALQQPSSDAIKLVTSVIELKMKTVVSVAYPSLDGRHRASILICFVFIIALPILASSHDQKNGHGSAYTSKSEDKMEFSKNSKDSKISLLDDESDDSGGDTFDEQGEKDHKMSAKDVEENSPALAKFLDDVLKAQDDLKWIDQTVRNVNREKNLEKLNKKDIHPSSDYDKDTAGEQVPKDWTKSKDLCSLNDWLNFNKNLAGKRDKSANQMIHECETNQKNRFSSLSPEKSAKGDIKFNVRNQRDEARKKEAPSLESLKETILELKKNLKEADKKQHDNLKNEEDTADLEENENEKLEHKDRTTRAKNKHRKTENDDDASSDWWESSNGMEKFDLKKREQQDSEDANEKNAHLKVWRTKRTEVNNNMNEDDDGNAKLFHRSGFGDPYLEEKESLAKEIHDRKRRSKGTPSDDKCYVNEAQDAKNGVKANEKNPTGISKTGNEANALEKIGANDLREVDAFGMESKLASDAGEKGADSKTREARKDEGKNAGKVAGNYQQQSGVSQGKSIGVEGKLTKEGKENLGEGNSLQISESMANGSPVAAGYSNENLKEGKRQAPFMLDMFNVKKTLLEKEDKPGKSISTIFDMKLAKAEVDTAAVKECAKRGGNEKEVEIPITNGVLEFERNKVKEVPYEDTAGLALPSSIMERNVDEKRVKNSAVEFVDKRQSGQSAVNEEGIRNWFEAADHERVDANANQGAATEKRNSGTVDGKGGAGKFKNEEECLNENADNNFADNKSRGNVGKEKEELGLMASKNRESEVAGSEKGKPGNEIDGERIRKKKYQGVGTFVAGNELNDQMTNDRYGQRKILQYMEYSNDEVDEADLNYTDKEEEENQRQSVNAGKKGRVEAGERER</sequence>
<feature type="region of interest" description="Disordered" evidence="1">
    <location>
        <begin position="720"/>
        <end position="742"/>
    </location>
</feature>
<feature type="compositionally biased region" description="Basic and acidic residues" evidence="1">
    <location>
        <begin position="299"/>
        <end position="311"/>
    </location>
</feature>
<reference evidence="2 3" key="1">
    <citation type="submission" date="2014-07" db="EMBL/GenBank/DDBJ databases">
        <title>Genomic and transcriptomic analysis on Apis cerana provide comprehensive insights into honey bee biology.</title>
        <authorList>
            <person name="Diao Q."/>
            <person name="Sun L."/>
            <person name="Zheng H."/>
            <person name="Zheng H."/>
            <person name="Xu S."/>
            <person name="Wang S."/>
            <person name="Zeng Z."/>
            <person name="Hu F."/>
            <person name="Su S."/>
            <person name="Wu J."/>
        </authorList>
    </citation>
    <scope>NUCLEOTIDE SEQUENCE [LARGE SCALE GENOMIC DNA]</scope>
    <source>
        <tissue evidence="2">Pupae without intestine</tissue>
    </source>
</reference>
<feature type="compositionally biased region" description="Basic and acidic residues" evidence="1">
    <location>
        <begin position="321"/>
        <end position="331"/>
    </location>
</feature>
<feature type="region of interest" description="Disordered" evidence="1">
    <location>
        <begin position="86"/>
        <end position="145"/>
    </location>
</feature>
<feature type="region of interest" description="Disordered" evidence="1">
    <location>
        <begin position="1"/>
        <end position="24"/>
    </location>
</feature>
<feature type="compositionally biased region" description="Basic and acidic residues" evidence="1">
    <location>
        <begin position="872"/>
        <end position="881"/>
    </location>
</feature>
<feature type="compositionally biased region" description="Basic and acidic residues" evidence="1">
    <location>
        <begin position="762"/>
        <end position="803"/>
    </location>
</feature>
<feature type="compositionally biased region" description="Polar residues" evidence="1">
    <location>
        <begin position="552"/>
        <end position="564"/>
    </location>
</feature>
<organism evidence="2 3">
    <name type="scientific">Apis cerana cerana</name>
    <name type="common">Oriental honeybee</name>
    <dbReference type="NCBI Taxonomy" id="94128"/>
    <lineage>
        <taxon>Eukaryota</taxon>
        <taxon>Metazoa</taxon>
        <taxon>Ecdysozoa</taxon>
        <taxon>Arthropoda</taxon>
        <taxon>Hexapoda</taxon>
        <taxon>Insecta</taxon>
        <taxon>Pterygota</taxon>
        <taxon>Neoptera</taxon>
        <taxon>Endopterygota</taxon>
        <taxon>Hymenoptera</taxon>
        <taxon>Apocrita</taxon>
        <taxon>Aculeata</taxon>
        <taxon>Apoidea</taxon>
        <taxon>Anthophila</taxon>
        <taxon>Apidae</taxon>
        <taxon>Apis</taxon>
    </lineage>
</organism>
<feature type="compositionally biased region" description="Basic and acidic residues" evidence="1">
    <location>
        <begin position="358"/>
        <end position="378"/>
    </location>
</feature>
<feature type="compositionally biased region" description="Polar residues" evidence="1">
    <location>
        <begin position="523"/>
        <end position="534"/>
    </location>
</feature>
<dbReference type="OrthoDB" id="7616467at2759"/>
<dbReference type="Proteomes" id="UP000242457">
    <property type="component" value="Unassembled WGS sequence"/>
</dbReference>
<feature type="compositionally biased region" description="Acidic residues" evidence="1">
    <location>
        <begin position="117"/>
        <end position="131"/>
    </location>
</feature>
<name>A0A2A3EHA9_APICC</name>
<keyword evidence="3" id="KW-1185">Reference proteome</keyword>
<feature type="compositionally biased region" description="Basic and acidic residues" evidence="1">
    <location>
        <begin position="541"/>
        <end position="550"/>
    </location>
</feature>
<feature type="region of interest" description="Disordered" evidence="1">
    <location>
        <begin position="853"/>
        <end position="881"/>
    </location>
</feature>
<feature type="region of interest" description="Disordered" evidence="1">
    <location>
        <begin position="183"/>
        <end position="204"/>
    </location>
</feature>
<feature type="compositionally biased region" description="Basic and acidic residues" evidence="1">
    <location>
        <begin position="98"/>
        <end position="113"/>
    </location>
</feature>
<dbReference type="AlphaFoldDB" id="A0A2A3EHA9"/>
<dbReference type="EMBL" id="KZ288249">
    <property type="protein sequence ID" value="PBC31107.1"/>
    <property type="molecule type" value="Genomic_DNA"/>
</dbReference>
<feature type="region of interest" description="Disordered" evidence="1">
    <location>
        <begin position="755"/>
        <end position="803"/>
    </location>
</feature>
<protein>
    <submittedName>
        <fullName evidence="2">Midasin</fullName>
    </submittedName>
</protein>
<accession>A0A2A3EHA9</accession>
<evidence type="ECO:0000256" key="1">
    <source>
        <dbReference type="SAM" id="MobiDB-lite"/>
    </source>
</evidence>
<feature type="compositionally biased region" description="Polar residues" evidence="1">
    <location>
        <begin position="458"/>
        <end position="469"/>
    </location>
</feature>
<gene>
    <name evidence="2" type="ORF">APICC_08430</name>
</gene>
<feature type="compositionally biased region" description="Basic and acidic residues" evidence="1">
    <location>
        <begin position="257"/>
        <end position="280"/>
    </location>
</feature>
<feature type="region of interest" description="Disordered" evidence="1">
    <location>
        <begin position="417"/>
        <end position="470"/>
    </location>
</feature>